<dbReference type="Proteomes" id="UP000002508">
    <property type="component" value="Chromosome"/>
</dbReference>
<keyword evidence="1" id="KW-1133">Transmembrane helix</keyword>
<reference evidence="2" key="1">
    <citation type="submission" date="2008-12" db="EMBL/GenBank/DDBJ databases">
        <title>Complete sequence of Chloroflexus aggregans DSM 9485.</title>
        <authorList>
            <consortium name="US DOE Joint Genome Institute"/>
            <person name="Lucas S."/>
            <person name="Copeland A."/>
            <person name="Lapidus A."/>
            <person name="Glavina del Rio T."/>
            <person name="Dalin E."/>
            <person name="Tice H."/>
            <person name="Pitluck S."/>
            <person name="Foster B."/>
            <person name="Larimer F."/>
            <person name="Land M."/>
            <person name="Hauser L."/>
            <person name="Kyrpides N."/>
            <person name="Mikhailova N."/>
            <person name="Bryant D."/>
            <person name="Richardson P."/>
        </authorList>
    </citation>
    <scope>NUCLEOTIDE SEQUENCE</scope>
    <source>
        <strain evidence="2">DSM 9485</strain>
    </source>
</reference>
<keyword evidence="1" id="KW-0812">Transmembrane</keyword>
<dbReference type="AlphaFoldDB" id="B8G999"/>
<feature type="transmembrane region" description="Helical" evidence="1">
    <location>
        <begin position="170"/>
        <end position="189"/>
    </location>
</feature>
<feature type="transmembrane region" description="Helical" evidence="1">
    <location>
        <begin position="107"/>
        <end position="125"/>
    </location>
</feature>
<accession>B8G999</accession>
<sequence>MHGGWCNPVEPHGVQLHHPIAGMHDGALHGGAVVVVGTEPHGVQLHHPIAGMHDGALHGGAVPPSNNKDVIMSTWFPPPLWVSSAVCAVIGLIGGSAFWWASRSWSIFIAAFLWALIGTVGTVIGRSAGERLRYGDWKHATRLAPVQTIVPMGGFLGVALLVGAPLNTDQILVVCGIVLALAVLFWIGLPLTSPFRERK</sequence>
<gene>
    <name evidence="2" type="ordered locus">Cagg_1485</name>
</gene>
<protein>
    <submittedName>
        <fullName evidence="2">Uncharacterized protein</fullName>
    </submittedName>
</protein>
<feature type="transmembrane region" description="Helical" evidence="1">
    <location>
        <begin position="146"/>
        <end position="164"/>
    </location>
</feature>
<evidence type="ECO:0000313" key="3">
    <source>
        <dbReference type="Proteomes" id="UP000002508"/>
    </source>
</evidence>
<keyword evidence="3" id="KW-1185">Reference proteome</keyword>
<dbReference type="KEGG" id="cag:Cagg_1485"/>
<name>B8G999_CHLAD</name>
<proteinExistence type="predicted"/>
<feature type="transmembrane region" description="Helical" evidence="1">
    <location>
        <begin position="80"/>
        <end position="101"/>
    </location>
</feature>
<keyword evidence="1" id="KW-0472">Membrane</keyword>
<dbReference type="HOGENOM" id="CLU_1370062_0_0_0"/>
<dbReference type="STRING" id="326427.Cagg_1485"/>
<organism evidence="2 3">
    <name type="scientific">Chloroflexus aggregans (strain MD-66 / DSM 9485)</name>
    <dbReference type="NCBI Taxonomy" id="326427"/>
    <lineage>
        <taxon>Bacteria</taxon>
        <taxon>Bacillati</taxon>
        <taxon>Chloroflexota</taxon>
        <taxon>Chloroflexia</taxon>
        <taxon>Chloroflexales</taxon>
        <taxon>Chloroflexineae</taxon>
        <taxon>Chloroflexaceae</taxon>
        <taxon>Chloroflexus</taxon>
    </lineage>
</organism>
<evidence type="ECO:0000313" key="2">
    <source>
        <dbReference type="EMBL" id="ACL24389.1"/>
    </source>
</evidence>
<evidence type="ECO:0000256" key="1">
    <source>
        <dbReference type="SAM" id="Phobius"/>
    </source>
</evidence>
<dbReference type="EMBL" id="CP001337">
    <property type="protein sequence ID" value="ACL24389.1"/>
    <property type="molecule type" value="Genomic_DNA"/>
</dbReference>